<name>A0ABD1F2V5_HYPHA</name>
<evidence type="ECO:0000256" key="5">
    <source>
        <dbReference type="ARBA" id="ARBA00022617"/>
    </source>
</evidence>
<reference evidence="13 14" key="1">
    <citation type="submission" date="2024-05" db="EMBL/GenBank/DDBJ databases">
        <title>Genetic variation in Jamaican populations of the coffee berry borer (Hypothenemus hampei).</title>
        <authorList>
            <person name="Errbii M."/>
            <person name="Myrie A."/>
        </authorList>
    </citation>
    <scope>NUCLEOTIDE SEQUENCE [LARGE SCALE GENOMIC DNA]</scope>
    <source>
        <strain evidence="13">JA-Hopewell-2020-01-JO</strain>
        <tissue evidence="13">Whole body</tissue>
    </source>
</reference>
<evidence type="ECO:0000256" key="3">
    <source>
        <dbReference type="ARBA" id="ARBA00004406"/>
    </source>
</evidence>
<gene>
    <name evidence="13" type="ORF">ABEB36_004277</name>
</gene>
<evidence type="ECO:0000256" key="7">
    <source>
        <dbReference type="ARBA" id="ARBA00022824"/>
    </source>
</evidence>
<dbReference type="SUPFAM" id="SSF48264">
    <property type="entry name" value="Cytochrome P450"/>
    <property type="match status" value="1"/>
</dbReference>
<dbReference type="EMBL" id="JBDJPC010000003">
    <property type="protein sequence ID" value="KAL1509564.1"/>
    <property type="molecule type" value="Genomic_DNA"/>
</dbReference>
<dbReference type="Pfam" id="PF00067">
    <property type="entry name" value="p450"/>
    <property type="match status" value="1"/>
</dbReference>
<keyword evidence="14" id="KW-1185">Reference proteome</keyword>
<dbReference type="Proteomes" id="UP001566132">
    <property type="component" value="Unassembled WGS sequence"/>
</dbReference>
<evidence type="ECO:0000313" key="14">
    <source>
        <dbReference type="Proteomes" id="UP001566132"/>
    </source>
</evidence>
<dbReference type="GO" id="GO:0046872">
    <property type="term" value="F:metal ion binding"/>
    <property type="evidence" value="ECO:0007669"/>
    <property type="project" value="UniProtKB-KW"/>
</dbReference>
<dbReference type="InterPro" id="IPR050476">
    <property type="entry name" value="Insect_CytP450_Detox"/>
</dbReference>
<dbReference type="AlphaFoldDB" id="A0ABD1F2V5"/>
<evidence type="ECO:0000256" key="4">
    <source>
        <dbReference type="ARBA" id="ARBA00010617"/>
    </source>
</evidence>
<dbReference type="GO" id="GO:0005789">
    <property type="term" value="C:endoplasmic reticulum membrane"/>
    <property type="evidence" value="ECO:0007669"/>
    <property type="project" value="UniProtKB-SubCell"/>
</dbReference>
<evidence type="ECO:0008006" key="15">
    <source>
        <dbReference type="Google" id="ProtNLM"/>
    </source>
</evidence>
<evidence type="ECO:0000256" key="6">
    <source>
        <dbReference type="ARBA" id="ARBA00022723"/>
    </source>
</evidence>
<dbReference type="PANTHER" id="PTHR24292">
    <property type="entry name" value="CYTOCHROME P450"/>
    <property type="match status" value="1"/>
</dbReference>
<evidence type="ECO:0000256" key="12">
    <source>
        <dbReference type="ARBA" id="ARBA00023136"/>
    </source>
</evidence>
<keyword evidence="5" id="KW-0349">Heme</keyword>
<keyword evidence="9" id="KW-0560">Oxidoreductase</keyword>
<evidence type="ECO:0000256" key="9">
    <source>
        <dbReference type="ARBA" id="ARBA00023002"/>
    </source>
</evidence>
<comment type="similarity">
    <text evidence="4">Belongs to the cytochrome P450 family.</text>
</comment>
<keyword evidence="10" id="KW-0408">Iron</keyword>
<comment type="cofactor">
    <cofactor evidence="1">
        <name>heme</name>
        <dbReference type="ChEBI" id="CHEBI:30413"/>
    </cofactor>
</comment>
<keyword evidence="8" id="KW-0492">Microsome</keyword>
<evidence type="ECO:0000256" key="1">
    <source>
        <dbReference type="ARBA" id="ARBA00001971"/>
    </source>
</evidence>
<dbReference type="InterPro" id="IPR036396">
    <property type="entry name" value="Cyt_P450_sf"/>
</dbReference>
<evidence type="ECO:0000256" key="10">
    <source>
        <dbReference type="ARBA" id="ARBA00023004"/>
    </source>
</evidence>
<organism evidence="13 14">
    <name type="scientific">Hypothenemus hampei</name>
    <name type="common">Coffee berry borer</name>
    <dbReference type="NCBI Taxonomy" id="57062"/>
    <lineage>
        <taxon>Eukaryota</taxon>
        <taxon>Metazoa</taxon>
        <taxon>Ecdysozoa</taxon>
        <taxon>Arthropoda</taxon>
        <taxon>Hexapoda</taxon>
        <taxon>Insecta</taxon>
        <taxon>Pterygota</taxon>
        <taxon>Neoptera</taxon>
        <taxon>Endopterygota</taxon>
        <taxon>Coleoptera</taxon>
        <taxon>Polyphaga</taxon>
        <taxon>Cucujiformia</taxon>
        <taxon>Curculionidae</taxon>
        <taxon>Scolytinae</taxon>
        <taxon>Hypothenemus</taxon>
    </lineage>
</organism>
<keyword evidence="6" id="KW-0479">Metal-binding</keyword>
<sequence>MINLLLEARKGHKIEQGNAIETGYATVQEDSYFEKVKFKKAKDLSNDDITSQALVFFVAGFDTVSTALCYGAHELAMNKDVQDKLRAEIRETHKVSNGKLSYDALLNMKYMDMVFCGRRKY</sequence>
<dbReference type="GO" id="GO:0004497">
    <property type="term" value="F:monooxygenase activity"/>
    <property type="evidence" value="ECO:0007669"/>
    <property type="project" value="UniProtKB-KW"/>
</dbReference>
<evidence type="ECO:0000256" key="2">
    <source>
        <dbReference type="ARBA" id="ARBA00004174"/>
    </source>
</evidence>
<evidence type="ECO:0000256" key="8">
    <source>
        <dbReference type="ARBA" id="ARBA00022848"/>
    </source>
</evidence>
<accession>A0ABD1F2V5</accession>
<dbReference type="PANTHER" id="PTHR24292:SF54">
    <property type="entry name" value="CYP9F3-RELATED"/>
    <property type="match status" value="1"/>
</dbReference>
<comment type="subcellular location">
    <subcellularLocation>
        <location evidence="3">Endoplasmic reticulum membrane</location>
        <topology evidence="3">Peripheral membrane protein</topology>
    </subcellularLocation>
    <subcellularLocation>
        <location evidence="2">Microsome membrane</location>
        <topology evidence="2">Peripheral membrane protein</topology>
    </subcellularLocation>
</comment>
<keyword evidence="7" id="KW-0256">Endoplasmic reticulum</keyword>
<comment type="caution">
    <text evidence="13">The sequence shown here is derived from an EMBL/GenBank/DDBJ whole genome shotgun (WGS) entry which is preliminary data.</text>
</comment>
<evidence type="ECO:0000256" key="11">
    <source>
        <dbReference type="ARBA" id="ARBA00023033"/>
    </source>
</evidence>
<keyword evidence="11" id="KW-0503">Monooxygenase</keyword>
<keyword evidence="12" id="KW-0472">Membrane</keyword>
<proteinExistence type="inferred from homology"/>
<evidence type="ECO:0000313" key="13">
    <source>
        <dbReference type="EMBL" id="KAL1509564.1"/>
    </source>
</evidence>
<dbReference type="Gene3D" id="1.10.630.10">
    <property type="entry name" value="Cytochrome P450"/>
    <property type="match status" value="1"/>
</dbReference>
<dbReference type="InterPro" id="IPR001128">
    <property type="entry name" value="Cyt_P450"/>
</dbReference>
<protein>
    <recommendedName>
        <fullName evidence="15">Cytochrome P450</fullName>
    </recommendedName>
</protein>